<dbReference type="EMBL" id="SPHZ02000004">
    <property type="protein sequence ID" value="KAF0921664.1"/>
    <property type="molecule type" value="Genomic_DNA"/>
</dbReference>
<dbReference type="PANTHER" id="PTHR45648:SF48">
    <property type="entry name" value="OS03G0581400 PROTEIN"/>
    <property type="match status" value="1"/>
</dbReference>
<feature type="non-terminal residue" evidence="3">
    <location>
        <position position="1"/>
    </location>
</feature>
<dbReference type="InterPro" id="IPR036514">
    <property type="entry name" value="SGNH_hydro_sf"/>
</dbReference>
<evidence type="ECO:0000256" key="2">
    <source>
        <dbReference type="SAM" id="MobiDB-lite"/>
    </source>
</evidence>
<keyword evidence="1" id="KW-0378">Hydrolase</keyword>
<dbReference type="PANTHER" id="PTHR45648">
    <property type="entry name" value="GDSL LIPASE/ACYLHYDROLASE FAMILY PROTEIN (AFU_ORTHOLOGUE AFUA_4G14700)"/>
    <property type="match status" value="1"/>
</dbReference>
<evidence type="ECO:0000256" key="1">
    <source>
        <dbReference type="ARBA" id="ARBA00022801"/>
    </source>
</evidence>
<dbReference type="Gene3D" id="3.40.50.1110">
    <property type="entry name" value="SGNH hydrolase"/>
    <property type="match status" value="1"/>
</dbReference>
<dbReference type="OrthoDB" id="1600564at2759"/>
<gene>
    <name evidence="3" type="ORF">E2562_013402</name>
</gene>
<accession>A0A6G1EB39</accession>
<keyword evidence="4" id="KW-1185">Reference proteome</keyword>
<comment type="caution">
    <text evidence="3">The sequence shown here is derived from an EMBL/GenBank/DDBJ whole genome shotgun (WGS) entry which is preliminary data.</text>
</comment>
<organism evidence="3 4">
    <name type="scientific">Oryza meyeriana var. granulata</name>
    <dbReference type="NCBI Taxonomy" id="110450"/>
    <lineage>
        <taxon>Eukaryota</taxon>
        <taxon>Viridiplantae</taxon>
        <taxon>Streptophyta</taxon>
        <taxon>Embryophyta</taxon>
        <taxon>Tracheophyta</taxon>
        <taxon>Spermatophyta</taxon>
        <taxon>Magnoliopsida</taxon>
        <taxon>Liliopsida</taxon>
        <taxon>Poales</taxon>
        <taxon>Poaceae</taxon>
        <taxon>BOP clade</taxon>
        <taxon>Oryzoideae</taxon>
        <taxon>Oryzeae</taxon>
        <taxon>Oryzinae</taxon>
        <taxon>Oryza</taxon>
        <taxon>Oryza meyeriana</taxon>
    </lineage>
</organism>
<evidence type="ECO:0000313" key="3">
    <source>
        <dbReference type="EMBL" id="KAF0921664.1"/>
    </source>
</evidence>
<dbReference type="AlphaFoldDB" id="A0A6G1EB39"/>
<feature type="compositionally biased region" description="Basic and acidic residues" evidence="2">
    <location>
        <begin position="164"/>
        <end position="180"/>
    </location>
</feature>
<feature type="region of interest" description="Disordered" evidence="2">
    <location>
        <begin position="143"/>
        <end position="180"/>
    </location>
</feature>
<reference evidence="3 4" key="1">
    <citation type="submission" date="2019-11" db="EMBL/GenBank/DDBJ databases">
        <title>Whole genome sequence of Oryza granulata.</title>
        <authorList>
            <person name="Li W."/>
        </authorList>
    </citation>
    <scope>NUCLEOTIDE SEQUENCE [LARGE SCALE GENOMIC DNA]</scope>
    <source>
        <strain evidence="4">cv. Menghai</strain>
        <tissue evidence="3">Leaf</tissue>
    </source>
</reference>
<proteinExistence type="predicted"/>
<protein>
    <submittedName>
        <fullName evidence="3">Uncharacterized protein</fullName>
    </submittedName>
</protein>
<dbReference type="InterPro" id="IPR051058">
    <property type="entry name" value="GDSL_Est/Lipase"/>
</dbReference>
<feature type="non-terminal residue" evidence="3">
    <location>
        <position position="201"/>
    </location>
</feature>
<dbReference type="GO" id="GO:0016787">
    <property type="term" value="F:hydrolase activity"/>
    <property type="evidence" value="ECO:0007669"/>
    <property type="project" value="UniProtKB-KW"/>
</dbReference>
<dbReference type="Proteomes" id="UP000479710">
    <property type="component" value="Unassembled WGS sequence"/>
</dbReference>
<evidence type="ECO:0000313" key="4">
    <source>
        <dbReference type="Proteomes" id="UP000479710"/>
    </source>
</evidence>
<sequence>GSLGVASPPPYLFICNTSSSIYLRGVNFASGGSGVSELINKGQCISFDEHIDQHYSNVHATLVQQLGQAQASIHLAKSLFVVAIGGNDIINHVLLSPIGQLIGSQDQFISSLAKSLKHQLQSMYDLRSRRLFFVGAAPLPVAAGAEPQQGMPRGGQLPVGSVQRRGDRAPPRHEREASGHDLRLLRHIHRAAAIHPGARAT</sequence>
<name>A0A6G1EB39_9ORYZ</name>